<evidence type="ECO:0000256" key="10">
    <source>
        <dbReference type="ARBA" id="ARBA00022989"/>
    </source>
</evidence>
<comment type="cofactor">
    <cofactor evidence="13">
        <name>Mg(2+)</name>
        <dbReference type="ChEBI" id="CHEBI:18420"/>
    </cofactor>
    <cofactor evidence="13">
        <name>Mn(2+)</name>
        <dbReference type="ChEBI" id="CHEBI:29035"/>
    </cofactor>
</comment>
<dbReference type="InterPro" id="IPR045860">
    <property type="entry name" value="Snake_toxin-like_sf"/>
</dbReference>
<evidence type="ECO:0000256" key="12">
    <source>
        <dbReference type="ARBA" id="ARBA00023170"/>
    </source>
</evidence>
<keyword evidence="12 13" id="KW-0675">Receptor</keyword>
<evidence type="ECO:0000256" key="4">
    <source>
        <dbReference type="ARBA" id="ARBA00022679"/>
    </source>
</evidence>
<feature type="signal peptide" evidence="14">
    <location>
        <begin position="1"/>
        <end position="19"/>
    </location>
</feature>
<comment type="similarity">
    <text evidence="2 13">Belongs to the protein kinase superfamily. TKL Ser/Thr protein kinase family. TGFB receptor subfamily.</text>
</comment>
<keyword evidence="8 13" id="KW-0418">Kinase</keyword>
<dbReference type="PANTHER" id="PTHR23255">
    <property type="entry name" value="TRANSFORMING GROWTH FACTOR-BETA RECEPTOR TYPE I AND II"/>
    <property type="match status" value="1"/>
</dbReference>
<dbReference type="PRINTS" id="PR00653">
    <property type="entry name" value="ACTIVIN2R"/>
</dbReference>
<evidence type="ECO:0000256" key="7">
    <source>
        <dbReference type="ARBA" id="ARBA00022741"/>
    </source>
</evidence>
<dbReference type="GO" id="GO:0005524">
    <property type="term" value="F:ATP binding"/>
    <property type="evidence" value="ECO:0007669"/>
    <property type="project" value="UniProtKB-UniRule"/>
</dbReference>
<dbReference type="SUPFAM" id="SSF56112">
    <property type="entry name" value="Protein kinase-like (PK-like)"/>
    <property type="match status" value="1"/>
</dbReference>
<dbReference type="Proteomes" id="UP001152759">
    <property type="component" value="Chromosome 10"/>
</dbReference>
<keyword evidence="13" id="KW-0464">Manganese</keyword>
<keyword evidence="4 13" id="KW-0808">Transferase</keyword>
<evidence type="ECO:0000256" key="8">
    <source>
        <dbReference type="ARBA" id="ARBA00022777"/>
    </source>
</evidence>
<evidence type="ECO:0000256" key="2">
    <source>
        <dbReference type="ARBA" id="ARBA00009605"/>
    </source>
</evidence>
<dbReference type="Pfam" id="PF00069">
    <property type="entry name" value="Pkinase"/>
    <property type="match status" value="1"/>
</dbReference>
<dbReference type="InterPro" id="IPR000333">
    <property type="entry name" value="TGFB_receptor"/>
</dbReference>
<keyword evidence="5 13" id="KW-0812">Transmembrane</keyword>
<dbReference type="InterPro" id="IPR000719">
    <property type="entry name" value="Prot_kinase_dom"/>
</dbReference>
<dbReference type="GO" id="GO:0017002">
    <property type="term" value="F:activin receptor activity"/>
    <property type="evidence" value="ECO:0007669"/>
    <property type="project" value="TreeGrafter"/>
</dbReference>
<proteinExistence type="inferred from homology"/>
<keyword evidence="17" id="KW-1185">Reference proteome</keyword>
<evidence type="ECO:0000256" key="11">
    <source>
        <dbReference type="ARBA" id="ARBA00023136"/>
    </source>
</evidence>
<keyword evidence="11 13" id="KW-0472">Membrane</keyword>
<feature type="chain" id="PRO_5040177770" description="Serine/threonine-protein kinase receptor" evidence="14">
    <location>
        <begin position="20"/>
        <end position="502"/>
    </location>
</feature>
<sequence>MILKFGGFLLLLLFTEIVASDVILCETYTKSECEEPSYSDCNKTLECEPAPRTYCFVAWTNVSGVIDISHKGCFHYDEGGEHKCVNQTKCVDKSEEKKKQKFCCCEGSLCNNLFSWELEVPKPIMTAVTQGQGDNSIILYTLVPIFVLCVSLGLLYLAFHKKKLPYFSQLPTLEPQERPPSPNLGFRPIELIEMKARGRFGCVWKAQYKTDIVAVKIFSPQDKQLWQTEQEIFKLNHMDHENILHYIGAEKHGDNLHAEFWLITTFHEQGSLHDFLKANIVTWQQLCRIAHSMSRGLSHLHEEIPANKTSGHKPSVAHRDFKSSNVLLKSDLTACIADFDLALIFEPGKSCGDVHGQVGTRRYWAPEVLEGAINFSHDAFLRIDVYAMGLVLWELVSRCVIHQKETESENENSQSYQLPYEAEVGSHPSLEDMQECVVYKKQRPAIPEMWREHKGMALLCDTMEECWDHDAEARLSAPCVMERIVQYAQFSGVNDEIYSKLL</sequence>
<accession>A0A9P0A2I0</accession>
<evidence type="ECO:0000256" key="14">
    <source>
        <dbReference type="SAM" id="SignalP"/>
    </source>
</evidence>
<dbReference type="PROSITE" id="PS50011">
    <property type="entry name" value="PROTEIN_KINASE_DOM"/>
    <property type="match status" value="1"/>
</dbReference>
<keyword evidence="7 13" id="KW-0547">Nucleotide-binding</keyword>
<dbReference type="EMBL" id="OU963871">
    <property type="protein sequence ID" value="CAH0382883.1"/>
    <property type="molecule type" value="Genomic_DNA"/>
</dbReference>
<dbReference type="GO" id="GO:0048185">
    <property type="term" value="F:activin binding"/>
    <property type="evidence" value="ECO:0007669"/>
    <property type="project" value="TreeGrafter"/>
</dbReference>
<protein>
    <recommendedName>
        <fullName evidence="13">Serine/threonine-protein kinase receptor</fullName>
        <ecNumber evidence="13">2.7.11.30</ecNumber>
    </recommendedName>
</protein>
<evidence type="ECO:0000313" key="16">
    <source>
        <dbReference type="EMBL" id="CAH0382883.1"/>
    </source>
</evidence>
<dbReference type="InterPro" id="IPR011009">
    <property type="entry name" value="Kinase-like_dom_sf"/>
</dbReference>
<dbReference type="CDD" id="cd23615">
    <property type="entry name" value="TFP_LU_ECD_ACVR2"/>
    <property type="match status" value="1"/>
</dbReference>
<dbReference type="KEGG" id="btab:109029861"/>
<dbReference type="PANTHER" id="PTHR23255:SF98">
    <property type="entry name" value="SERINE_THREONINE-PROTEIN KINASE RECEPTOR"/>
    <property type="match status" value="1"/>
</dbReference>
<organism evidence="16 17">
    <name type="scientific">Bemisia tabaci</name>
    <name type="common">Sweetpotato whitefly</name>
    <name type="synonym">Aleurodes tabaci</name>
    <dbReference type="NCBI Taxonomy" id="7038"/>
    <lineage>
        <taxon>Eukaryota</taxon>
        <taxon>Metazoa</taxon>
        <taxon>Ecdysozoa</taxon>
        <taxon>Arthropoda</taxon>
        <taxon>Hexapoda</taxon>
        <taxon>Insecta</taxon>
        <taxon>Pterygota</taxon>
        <taxon>Neoptera</taxon>
        <taxon>Paraneoptera</taxon>
        <taxon>Hemiptera</taxon>
        <taxon>Sternorrhyncha</taxon>
        <taxon>Aleyrodoidea</taxon>
        <taxon>Aleyrodidae</taxon>
        <taxon>Aleyrodinae</taxon>
        <taxon>Bemisia</taxon>
    </lineage>
</organism>
<feature type="domain" description="Protein kinase" evidence="15">
    <location>
        <begin position="189"/>
        <end position="490"/>
    </location>
</feature>
<keyword evidence="13" id="KW-0460">Magnesium</keyword>
<keyword evidence="9 13" id="KW-0067">ATP-binding</keyword>
<evidence type="ECO:0000256" key="9">
    <source>
        <dbReference type="ARBA" id="ARBA00022840"/>
    </source>
</evidence>
<keyword evidence="6 14" id="KW-0732">Signal</keyword>
<dbReference type="CDD" id="cd14053">
    <property type="entry name" value="STKc_ACVR2"/>
    <property type="match status" value="1"/>
</dbReference>
<evidence type="ECO:0000313" key="17">
    <source>
        <dbReference type="Proteomes" id="UP001152759"/>
    </source>
</evidence>
<evidence type="ECO:0000256" key="6">
    <source>
        <dbReference type="ARBA" id="ARBA00022729"/>
    </source>
</evidence>
<evidence type="ECO:0000256" key="1">
    <source>
        <dbReference type="ARBA" id="ARBA00004479"/>
    </source>
</evidence>
<keyword evidence="10 13" id="KW-1133">Transmembrane helix</keyword>
<dbReference type="Gene3D" id="1.10.510.10">
    <property type="entry name" value="Transferase(Phosphotransferase) domain 1"/>
    <property type="match status" value="1"/>
</dbReference>
<dbReference type="Gene3D" id="2.10.60.10">
    <property type="entry name" value="CD59"/>
    <property type="match status" value="1"/>
</dbReference>
<feature type="transmembrane region" description="Helical" evidence="13">
    <location>
        <begin position="137"/>
        <end position="159"/>
    </location>
</feature>
<dbReference type="InterPro" id="IPR008271">
    <property type="entry name" value="Ser/Thr_kinase_AS"/>
</dbReference>
<evidence type="ECO:0000256" key="5">
    <source>
        <dbReference type="ARBA" id="ARBA00022692"/>
    </source>
</evidence>
<dbReference type="Gene3D" id="3.30.200.20">
    <property type="entry name" value="Phosphorylase Kinase, domain 1"/>
    <property type="match status" value="1"/>
</dbReference>
<dbReference type="SUPFAM" id="SSF57302">
    <property type="entry name" value="Snake toxin-like"/>
    <property type="match status" value="1"/>
</dbReference>
<gene>
    <name evidence="16" type="ORF">BEMITA_LOCUS2378</name>
</gene>
<dbReference type="PROSITE" id="PS00108">
    <property type="entry name" value="PROTEIN_KINASE_ST"/>
    <property type="match status" value="1"/>
</dbReference>
<reference evidence="16" key="1">
    <citation type="submission" date="2021-12" db="EMBL/GenBank/DDBJ databases">
        <authorList>
            <person name="King R."/>
        </authorList>
    </citation>
    <scope>NUCLEOTIDE SEQUENCE</scope>
</reference>
<dbReference type="FunFam" id="3.30.200.20:FF:000094">
    <property type="entry name" value="Serine/threonine-protein kinase receptor"/>
    <property type="match status" value="1"/>
</dbReference>
<keyword evidence="3 13" id="KW-0723">Serine/threonine-protein kinase</keyword>
<evidence type="ECO:0000259" key="15">
    <source>
        <dbReference type="PROSITE" id="PS50011"/>
    </source>
</evidence>
<dbReference type="GO" id="GO:0048179">
    <property type="term" value="C:activin receptor complex"/>
    <property type="evidence" value="ECO:0007669"/>
    <property type="project" value="TreeGrafter"/>
</dbReference>
<keyword evidence="13" id="KW-0479">Metal-binding</keyword>
<dbReference type="GO" id="GO:0046872">
    <property type="term" value="F:metal ion binding"/>
    <property type="evidence" value="ECO:0007669"/>
    <property type="project" value="UniProtKB-KW"/>
</dbReference>
<dbReference type="GO" id="GO:0071363">
    <property type="term" value="P:cellular response to growth factor stimulus"/>
    <property type="evidence" value="ECO:0007669"/>
    <property type="project" value="TreeGrafter"/>
</dbReference>
<dbReference type="AlphaFoldDB" id="A0A9P0A2I0"/>
<evidence type="ECO:0000256" key="13">
    <source>
        <dbReference type="RuleBase" id="RU361271"/>
    </source>
</evidence>
<dbReference type="EC" id="2.7.11.30" evidence="13"/>
<name>A0A9P0A2I0_BEMTA</name>
<comment type="catalytic activity">
    <reaction evidence="13">
        <text>L-threonyl-[receptor-protein] + ATP = O-phospho-L-threonyl-[receptor-protein] + ADP + H(+)</text>
        <dbReference type="Rhea" id="RHEA:44880"/>
        <dbReference type="Rhea" id="RHEA-COMP:11024"/>
        <dbReference type="Rhea" id="RHEA-COMP:11025"/>
        <dbReference type="ChEBI" id="CHEBI:15378"/>
        <dbReference type="ChEBI" id="CHEBI:30013"/>
        <dbReference type="ChEBI" id="CHEBI:30616"/>
        <dbReference type="ChEBI" id="CHEBI:61977"/>
        <dbReference type="ChEBI" id="CHEBI:456216"/>
        <dbReference type="EC" id="2.7.11.30"/>
    </reaction>
</comment>
<evidence type="ECO:0000256" key="3">
    <source>
        <dbReference type="ARBA" id="ARBA00022527"/>
    </source>
</evidence>
<comment type="subcellular location">
    <subcellularLocation>
        <location evidence="1 13">Membrane</location>
        <topology evidence="1 13">Single-pass type I membrane protein</topology>
    </subcellularLocation>
</comment>